<dbReference type="Gene3D" id="1.20.272.10">
    <property type="match status" value="1"/>
</dbReference>
<dbReference type="GO" id="GO:0016887">
    <property type="term" value="F:ATP hydrolysis activity"/>
    <property type="evidence" value="ECO:0007669"/>
    <property type="project" value="InterPro"/>
</dbReference>
<dbReference type="EC" id="2.7.7.7" evidence="1"/>
<dbReference type="GO" id="GO:0003689">
    <property type="term" value="F:DNA clamp loader activity"/>
    <property type="evidence" value="ECO:0007669"/>
    <property type="project" value="InterPro"/>
</dbReference>
<accession>A0A9E4KAX7</accession>
<dbReference type="GO" id="GO:0006261">
    <property type="term" value="P:DNA-templated DNA replication"/>
    <property type="evidence" value="ECO:0007669"/>
    <property type="project" value="TreeGrafter"/>
</dbReference>
<gene>
    <name evidence="8" type="ORF">JAZ07_01350</name>
</gene>
<reference evidence="8" key="1">
    <citation type="journal article" date="2021" name="Proc. Natl. Acad. Sci. U.S.A.">
        <title>Global biogeography of chemosynthetic symbionts reveals both localized and globally distributed symbiont groups. .</title>
        <authorList>
            <person name="Osvatic J.T."/>
            <person name="Wilkins L.G.E."/>
            <person name="Leibrecht L."/>
            <person name="Leray M."/>
            <person name="Zauner S."/>
            <person name="Polzin J."/>
            <person name="Camacho Y."/>
            <person name="Gros O."/>
            <person name="van Gils J.A."/>
            <person name="Eisen J.A."/>
            <person name="Petersen J.M."/>
            <person name="Yuen B."/>
        </authorList>
    </citation>
    <scope>NUCLEOTIDE SEQUENCE</scope>
    <source>
        <strain evidence="8">MAGclacostrist064TRANS</strain>
    </source>
</reference>
<organism evidence="8 9">
    <name type="scientific">Candidatus Thiodiazotropha taylori</name>
    <dbReference type="NCBI Taxonomy" id="2792791"/>
    <lineage>
        <taxon>Bacteria</taxon>
        <taxon>Pseudomonadati</taxon>
        <taxon>Pseudomonadota</taxon>
        <taxon>Gammaproteobacteria</taxon>
        <taxon>Chromatiales</taxon>
        <taxon>Sedimenticolaceae</taxon>
        <taxon>Candidatus Thiodiazotropha</taxon>
    </lineage>
</organism>
<evidence type="ECO:0000256" key="1">
    <source>
        <dbReference type="ARBA" id="ARBA00012417"/>
    </source>
</evidence>
<dbReference type="AlphaFoldDB" id="A0A9E4KAX7"/>
<dbReference type="InterPro" id="IPR048815">
    <property type="entry name" value="Gp44_lid"/>
</dbReference>
<dbReference type="Gene3D" id="1.10.8.60">
    <property type="match status" value="1"/>
</dbReference>
<dbReference type="Gene3D" id="3.40.50.300">
    <property type="entry name" value="P-loop containing nucleotide triphosphate hydrolases"/>
    <property type="match status" value="1"/>
</dbReference>
<comment type="catalytic activity">
    <reaction evidence="6">
        <text>DNA(n) + a 2'-deoxyribonucleoside 5'-triphosphate = DNA(n+1) + diphosphate</text>
        <dbReference type="Rhea" id="RHEA:22508"/>
        <dbReference type="Rhea" id="RHEA-COMP:17339"/>
        <dbReference type="Rhea" id="RHEA-COMP:17340"/>
        <dbReference type="ChEBI" id="CHEBI:33019"/>
        <dbReference type="ChEBI" id="CHEBI:61560"/>
        <dbReference type="ChEBI" id="CHEBI:173112"/>
        <dbReference type="EC" id="2.7.7.7"/>
    </reaction>
</comment>
<dbReference type="PANTHER" id="PTHR11669">
    <property type="entry name" value="REPLICATION FACTOR C / DNA POLYMERASE III GAMMA-TAU SUBUNIT"/>
    <property type="match status" value="1"/>
</dbReference>
<dbReference type="SUPFAM" id="SSF52540">
    <property type="entry name" value="P-loop containing nucleoside triphosphate hydrolases"/>
    <property type="match status" value="1"/>
</dbReference>
<dbReference type="EMBL" id="JAEPCM010000016">
    <property type="protein sequence ID" value="MCG7944973.1"/>
    <property type="molecule type" value="Genomic_DNA"/>
</dbReference>
<keyword evidence="5" id="KW-0808">Transferase</keyword>
<evidence type="ECO:0000256" key="6">
    <source>
        <dbReference type="ARBA" id="ARBA00049244"/>
    </source>
</evidence>
<dbReference type="GO" id="GO:0005524">
    <property type="term" value="F:ATP binding"/>
    <property type="evidence" value="ECO:0007669"/>
    <property type="project" value="UniProtKB-KW"/>
</dbReference>
<dbReference type="CDD" id="cd00009">
    <property type="entry name" value="AAA"/>
    <property type="match status" value="1"/>
</dbReference>
<feature type="domain" description="AAA+ ATPase" evidence="7">
    <location>
        <begin position="37"/>
        <end position="170"/>
    </location>
</feature>
<dbReference type="Pfam" id="PF21328">
    <property type="entry name" value="Gp44_lid"/>
    <property type="match status" value="1"/>
</dbReference>
<name>A0A9E4KAX7_9GAMM</name>
<dbReference type="Proteomes" id="UP000886667">
    <property type="component" value="Unassembled WGS sequence"/>
</dbReference>
<dbReference type="InterPro" id="IPR003593">
    <property type="entry name" value="AAA+_ATPase"/>
</dbReference>
<dbReference type="HAMAP" id="MF_04162">
    <property type="entry name" value="T4_Clamp_Loader_L"/>
    <property type="match status" value="1"/>
</dbReference>
<keyword evidence="2" id="KW-0235">DNA replication</keyword>
<dbReference type="InterPro" id="IPR027417">
    <property type="entry name" value="P-loop_NTPase"/>
</dbReference>
<dbReference type="SMART" id="SM00382">
    <property type="entry name" value="AAA"/>
    <property type="match status" value="1"/>
</dbReference>
<evidence type="ECO:0000256" key="5">
    <source>
        <dbReference type="ARBA" id="ARBA00022932"/>
    </source>
</evidence>
<protein>
    <recommendedName>
        <fullName evidence="1">DNA-directed DNA polymerase</fullName>
        <ecNumber evidence="1">2.7.7.7</ecNumber>
    </recommendedName>
</protein>
<evidence type="ECO:0000313" key="9">
    <source>
        <dbReference type="Proteomes" id="UP000886667"/>
    </source>
</evidence>
<comment type="caution">
    <text evidence="8">The sequence shown here is derived from an EMBL/GenBank/DDBJ whole genome shotgun (WGS) entry which is preliminary data.</text>
</comment>
<dbReference type="InterPro" id="IPR046388">
    <property type="entry name" value="T4_Clamp_Loader_L"/>
</dbReference>
<evidence type="ECO:0000256" key="4">
    <source>
        <dbReference type="ARBA" id="ARBA00022840"/>
    </source>
</evidence>
<evidence type="ECO:0000256" key="2">
    <source>
        <dbReference type="ARBA" id="ARBA00022705"/>
    </source>
</evidence>
<evidence type="ECO:0000256" key="3">
    <source>
        <dbReference type="ARBA" id="ARBA00022741"/>
    </source>
</evidence>
<keyword evidence="5" id="KW-0239">DNA-directed DNA polymerase</keyword>
<dbReference type="GO" id="GO:0006281">
    <property type="term" value="P:DNA repair"/>
    <property type="evidence" value="ECO:0007669"/>
    <property type="project" value="TreeGrafter"/>
</dbReference>
<dbReference type="GO" id="GO:0003887">
    <property type="term" value="F:DNA-directed DNA polymerase activity"/>
    <property type="evidence" value="ECO:0007669"/>
    <property type="project" value="UniProtKB-KW"/>
</dbReference>
<keyword evidence="5" id="KW-0548">Nucleotidyltransferase</keyword>
<dbReference type="PANTHER" id="PTHR11669:SF20">
    <property type="entry name" value="REPLICATION FACTOR C SUBUNIT 4"/>
    <property type="match status" value="1"/>
</dbReference>
<dbReference type="Pfam" id="PF00004">
    <property type="entry name" value="AAA"/>
    <property type="match status" value="1"/>
</dbReference>
<dbReference type="InterPro" id="IPR050238">
    <property type="entry name" value="DNA_Rep/Repair_Clamp_Loader"/>
</dbReference>
<evidence type="ECO:0000313" key="8">
    <source>
        <dbReference type="EMBL" id="MCG7944973.1"/>
    </source>
</evidence>
<proteinExistence type="inferred from homology"/>
<keyword evidence="3" id="KW-0547">Nucleotide-binding</keyword>
<evidence type="ECO:0000259" key="7">
    <source>
        <dbReference type="SMART" id="SM00382"/>
    </source>
</evidence>
<dbReference type="InterPro" id="IPR003959">
    <property type="entry name" value="ATPase_AAA_core"/>
</dbReference>
<keyword evidence="4" id="KW-0067">ATP-binding</keyword>
<sequence length="311" mass="34999">MREDFLFVEKYRPKTIDECILPDNLKNIFTTLKTKGEIINLLLTGPAGTGKTTVAKALCEELGCTYIVINGSSDNGVDMVRDQITTFASSMSTDGKTKVVILDEADYLSPNAQASLRNLIETFSKNCRFIFTCNFKNKIIPPIHSRCSVVDFTFDGDELRSMQVQITKRLFQILDNEEIKYSKEACLELVKKFSPDNRKIINEVQKYANINGEVDVGLFNVIDSAKIQSLVGFMSKGDFKSCRQFIAENPSPDTIFAELYDNIAELVHPESIPTLILILGEYQSRAPLVANQEINLAAFCVECMKSIKWRN</sequence>